<sequence>MASWAMESSERVRYLYMGAGGGRGEVAFCRASRCRHVWVCIKTRGNCAQTQRRNTRQGCQERPTWAAWTHHRHPPFPDPCRSSWRANKGDLPERPRQITSTPARPFYRAVAHVLLPLHCCCRTGSSLAMALAVVVSSRQSLPKLVALQPSSPRRHVSSSPPNHVRRPRLRHDAFRAPPPLAPAPAMRPRPGLGVGRAGT</sequence>
<accession>A0A6A5KDJ3</accession>
<evidence type="ECO:0000256" key="1">
    <source>
        <dbReference type="SAM" id="MobiDB-lite"/>
    </source>
</evidence>
<keyword evidence="3" id="KW-1185">Reference proteome</keyword>
<dbReference type="Proteomes" id="UP000800040">
    <property type="component" value="Unassembled WGS sequence"/>
</dbReference>
<feature type="region of interest" description="Disordered" evidence="1">
    <location>
        <begin position="145"/>
        <end position="199"/>
    </location>
</feature>
<evidence type="ECO:0000313" key="2">
    <source>
        <dbReference type="EMBL" id="KAF1832504.1"/>
    </source>
</evidence>
<evidence type="ECO:0000313" key="3">
    <source>
        <dbReference type="Proteomes" id="UP000800040"/>
    </source>
</evidence>
<dbReference type="EMBL" id="ML975337">
    <property type="protein sequence ID" value="KAF1832504.1"/>
    <property type="molecule type" value="Genomic_DNA"/>
</dbReference>
<proteinExistence type="predicted"/>
<reference evidence="2" key="1">
    <citation type="submission" date="2020-01" db="EMBL/GenBank/DDBJ databases">
        <authorList>
            <consortium name="DOE Joint Genome Institute"/>
            <person name="Haridas S."/>
            <person name="Albert R."/>
            <person name="Binder M."/>
            <person name="Bloem J."/>
            <person name="Labutti K."/>
            <person name="Salamov A."/>
            <person name="Andreopoulos B."/>
            <person name="Baker S.E."/>
            <person name="Barry K."/>
            <person name="Bills G."/>
            <person name="Bluhm B.H."/>
            <person name="Cannon C."/>
            <person name="Castanera R."/>
            <person name="Culley D.E."/>
            <person name="Daum C."/>
            <person name="Ezra D."/>
            <person name="Gonzalez J.B."/>
            <person name="Henrissat B."/>
            <person name="Kuo A."/>
            <person name="Liang C."/>
            <person name="Lipzen A."/>
            <person name="Lutzoni F."/>
            <person name="Magnuson J."/>
            <person name="Mondo S."/>
            <person name="Nolan M."/>
            <person name="Ohm R."/>
            <person name="Pangilinan J."/>
            <person name="Park H.-J."/>
            <person name="Ramirez L."/>
            <person name="Alfaro M."/>
            <person name="Sun H."/>
            <person name="Tritt A."/>
            <person name="Yoshinaga Y."/>
            <person name="Zwiers L.-H."/>
            <person name="Turgeon B.G."/>
            <person name="Goodwin S.B."/>
            <person name="Spatafora J.W."/>
            <person name="Crous P.W."/>
            <person name="Grigoriev I.V."/>
        </authorList>
    </citation>
    <scope>NUCLEOTIDE SEQUENCE</scope>
    <source>
        <strain evidence="2">P77</strain>
    </source>
</reference>
<organism evidence="2 3">
    <name type="scientific">Decorospora gaudefroyi</name>
    <dbReference type="NCBI Taxonomy" id="184978"/>
    <lineage>
        <taxon>Eukaryota</taxon>
        <taxon>Fungi</taxon>
        <taxon>Dikarya</taxon>
        <taxon>Ascomycota</taxon>
        <taxon>Pezizomycotina</taxon>
        <taxon>Dothideomycetes</taxon>
        <taxon>Pleosporomycetidae</taxon>
        <taxon>Pleosporales</taxon>
        <taxon>Pleosporineae</taxon>
        <taxon>Pleosporaceae</taxon>
        <taxon>Decorospora</taxon>
    </lineage>
</organism>
<gene>
    <name evidence="2" type="ORF">BDW02DRAFT_424324</name>
</gene>
<name>A0A6A5KDJ3_9PLEO</name>
<protein>
    <submittedName>
        <fullName evidence="2">Uncharacterized protein</fullName>
    </submittedName>
</protein>
<feature type="compositionally biased region" description="Pro residues" evidence="1">
    <location>
        <begin position="176"/>
        <end position="187"/>
    </location>
</feature>
<dbReference type="AlphaFoldDB" id="A0A6A5KDJ3"/>